<dbReference type="AlphaFoldDB" id="A0A6J5J8C2"/>
<reference evidence="1 2" key="1">
    <citation type="submission" date="2020-04" db="EMBL/GenBank/DDBJ databases">
        <authorList>
            <person name="Depoorter E."/>
        </authorList>
    </citation>
    <scope>NUCLEOTIDE SEQUENCE [LARGE SCALE GENOMIC DNA]</scope>
    <source>
        <strain evidence="1 2">BCC0132</strain>
    </source>
</reference>
<dbReference type="RefSeq" id="WP_175238454.1">
    <property type="nucleotide sequence ID" value="NZ_CABWIK020000015.1"/>
</dbReference>
<name>A0A6J5J8C2_9BURK</name>
<gene>
    <name evidence="1" type="ORF">BCO9919_03028</name>
</gene>
<proteinExistence type="predicted"/>
<accession>A0A6J5J8C2</accession>
<protein>
    <submittedName>
        <fullName evidence="1">Uncharacterized protein</fullName>
    </submittedName>
</protein>
<organism evidence="1 2">
    <name type="scientific">Burkholderia cenocepacia</name>
    <dbReference type="NCBI Taxonomy" id="95486"/>
    <lineage>
        <taxon>Bacteria</taxon>
        <taxon>Pseudomonadati</taxon>
        <taxon>Pseudomonadota</taxon>
        <taxon>Betaproteobacteria</taxon>
        <taxon>Burkholderiales</taxon>
        <taxon>Burkholderiaceae</taxon>
        <taxon>Burkholderia</taxon>
        <taxon>Burkholderia cepacia complex</taxon>
    </lineage>
</organism>
<evidence type="ECO:0000313" key="2">
    <source>
        <dbReference type="Proteomes" id="UP000494322"/>
    </source>
</evidence>
<sequence length="112" mass="12094">MRGKSVFVFIVALIATRSCFALGVEELRKGLNQALTDKGSSTSQLAAYVTGYIHGSAEYARTLGLVCDESGLRSTHDELNAVHAYIDANPDQWADGAQLLINRALISPKCNH</sequence>
<evidence type="ECO:0000313" key="1">
    <source>
        <dbReference type="EMBL" id="CAB3967946.1"/>
    </source>
</evidence>
<dbReference type="Proteomes" id="UP000494322">
    <property type="component" value="Unassembled WGS sequence"/>
</dbReference>
<dbReference type="EMBL" id="CABWIK020000015">
    <property type="protein sequence ID" value="CAB3967946.1"/>
    <property type="molecule type" value="Genomic_DNA"/>
</dbReference>